<protein>
    <submittedName>
        <fullName evidence="2">Uncharacterized protein</fullName>
    </submittedName>
</protein>
<dbReference type="RefSeq" id="WP_153308692.1">
    <property type="nucleotide sequence ID" value="NZ_CECS01000009.1"/>
</dbReference>
<evidence type="ECO:0000313" key="3">
    <source>
        <dbReference type="Proteomes" id="UP000072618"/>
    </source>
</evidence>
<dbReference type="AlphaFoldDB" id="A0A0Z8JVG8"/>
<reference evidence="2 3" key="1">
    <citation type="submission" date="2016-02" db="EMBL/GenBank/DDBJ databases">
        <authorList>
            <consortium name="Pathogen Informatics"/>
        </authorList>
    </citation>
    <scope>NUCLEOTIDE SEQUENCE [LARGE SCALE GENOMIC DNA]</scope>
    <source>
        <strain evidence="2 3">LSS32</strain>
    </source>
</reference>
<sequence>MTELFIIGFIAMTIVAFTAIGYGFYLTYKLNTFRYSQKDAYKFLKKQRREAGFM</sequence>
<feature type="transmembrane region" description="Helical" evidence="1">
    <location>
        <begin position="6"/>
        <end position="28"/>
    </location>
</feature>
<organism evidence="2 3">
    <name type="scientific">Streptococcus suis</name>
    <dbReference type="NCBI Taxonomy" id="1307"/>
    <lineage>
        <taxon>Bacteria</taxon>
        <taxon>Bacillati</taxon>
        <taxon>Bacillota</taxon>
        <taxon>Bacilli</taxon>
        <taxon>Lactobacillales</taxon>
        <taxon>Streptococcaceae</taxon>
        <taxon>Streptococcus</taxon>
    </lineage>
</organism>
<keyword evidence="1" id="KW-1133">Transmembrane helix</keyword>
<evidence type="ECO:0000256" key="1">
    <source>
        <dbReference type="SAM" id="Phobius"/>
    </source>
</evidence>
<gene>
    <name evidence="2" type="ORF">ERS132394_01991</name>
</gene>
<dbReference type="Proteomes" id="UP000072618">
    <property type="component" value="Unassembled WGS sequence"/>
</dbReference>
<dbReference type="EMBL" id="FIGJ01000029">
    <property type="protein sequence ID" value="CYV00696.1"/>
    <property type="molecule type" value="Genomic_DNA"/>
</dbReference>
<accession>A0A0Z8JVG8</accession>
<name>A0A0Z8JVG8_STRSU</name>
<keyword evidence="1" id="KW-0472">Membrane</keyword>
<keyword evidence="1" id="KW-0812">Transmembrane</keyword>
<evidence type="ECO:0000313" key="2">
    <source>
        <dbReference type="EMBL" id="CYV00696.1"/>
    </source>
</evidence>
<proteinExistence type="predicted"/>